<evidence type="ECO:0000313" key="1">
    <source>
        <dbReference type="EMBL" id="ADJ19475.1"/>
    </source>
</evidence>
<sequence length="90" mass="10342">MYSSTTWMAKMISSVITFKNSLGDAVQIEVNNQFQDINFDIDRKLNSKLVCTPGSLRETIKNNFCVDDQAKVFMMIMNVANDEMKYKAIF</sequence>
<reference evidence="1 2" key="1">
    <citation type="journal article" date="2010" name="Virol. J.">
        <title>Genomes of the T4-related bacteriophages as windows on microbial genome evolution.</title>
        <authorList>
            <person name="Petrov V.M."/>
            <person name="Ratnayaka S."/>
            <person name="Nolan J.M."/>
            <person name="Miller E.S."/>
            <person name="Karam J.D."/>
        </authorList>
    </citation>
    <scope>NUCLEOTIDE SEQUENCE [LARGE SCALE GENOMIC DNA]</scope>
    <source>
        <strain evidence="1">Acj133</strain>
    </source>
</reference>
<dbReference type="GeneID" id="10323147"/>
<proteinExistence type="predicted"/>
<organism evidence="1 2">
    <name type="scientific">Acinetobacter phage 133</name>
    <dbReference type="NCBI Taxonomy" id="2919552"/>
    <lineage>
        <taxon>Viruses</taxon>
        <taxon>Duplodnaviria</taxon>
        <taxon>Heunggongvirae</taxon>
        <taxon>Uroviricota</taxon>
        <taxon>Caudoviricetes</taxon>
        <taxon>Pantevenvirales</taxon>
        <taxon>Straboviridae</taxon>
        <taxon>Tevenvirinae</taxon>
        <taxon>Centumtrigintavirus</taxon>
        <taxon>Centumtrigintavirus cv133</taxon>
        <taxon>Acinetobacter virus 133</taxon>
    </lineage>
</organism>
<gene>
    <name evidence="1" type="ORF">Acj133p160</name>
</gene>
<dbReference type="RefSeq" id="YP_004300741.1">
    <property type="nucleotide sequence ID" value="NC_015250.1"/>
</dbReference>
<name>D9I694_9CAUD</name>
<dbReference type="Proteomes" id="UP000000330">
    <property type="component" value="Segment"/>
</dbReference>
<keyword evidence="2" id="KW-1185">Reference proteome</keyword>
<dbReference type="EMBL" id="HM114315">
    <property type="protein sequence ID" value="ADJ19475.1"/>
    <property type="molecule type" value="Genomic_DNA"/>
</dbReference>
<accession>D9I694</accession>
<evidence type="ECO:0000313" key="2">
    <source>
        <dbReference type="Proteomes" id="UP000000330"/>
    </source>
</evidence>
<dbReference type="KEGG" id="vg:10323147"/>
<protein>
    <submittedName>
        <fullName evidence="1">Uncharacterized protein</fullName>
    </submittedName>
</protein>